<comment type="caution">
    <text evidence="4">The sequence shown here is derived from an EMBL/GenBank/DDBJ whole genome shotgun (WGS) entry which is preliminary data.</text>
</comment>
<keyword evidence="2 3" id="KW-0663">Pyridoxal phosphate</keyword>
<keyword evidence="4" id="KW-0456">Lyase</keyword>
<evidence type="ECO:0000256" key="3">
    <source>
        <dbReference type="RuleBase" id="RU362118"/>
    </source>
</evidence>
<reference evidence="4 5" key="1">
    <citation type="journal article" date="2018" name="Sci. Rep.">
        <title>Genomic diversity and distribution of Bifidobacterium longum subsp. longum across the human lifespan.</title>
        <authorList>
            <person name="Odamaki T."/>
            <person name="Bottacini F."/>
            <person name="Kato K."/>
            <person name="Mitsuyama E."/>
            <person name="Yoshida K."/>
            <person name="Horigome A."/>
            <person name="Xiao J.Z."/>
            <person name="van Sinderen D."/>
        </authorList>
    </citation>
    <scope>NUCLEOTIDE SEQUENCE [LARGE SCALE GENOMIC DNA]</scope>
    <source>
        <strain evidence="4 5">MCC10126</strain>
    </source>
</reference>
<dbReference type="InterPro" id="IPR015422">
    <property type="entry name" value="PyrdxlP-dep_Trfase_small"/>
</dbReference>
<protein>
    <submittedName>
        <fullName evidence="4">Cystathionine beta-lyase</fullName>
    </submittedName>
</protein>
<dbReference type="GO" id="GO:0016846">
    <property type="term" value="F:carbon-sulfur lyase activity"/>
    <property type="evidence" value="ECO:0007669"/>
    <property type="project" value="TreeGrafter"/>
</dbReference>
<dbReference type="InterPro" id="IPR015424">
    <property type="entry name" value="PyrdxlP-dep_Trfase"/>
</dbReference>
<dbReference type="SUPFAM" id="SSF53383">
    <property type="entry name" value="PLP-dependent transferases"/>
    <property type="match status" value="1"/>
</dbReference>
<dbReference type="Pfam" id="PF01053">
    <property type="entry name" value="Cys_Met_Meta_PP"/>
    <property type="match status" value="1"/>
</dbReference>
<dbReference type="PANTHER" id="PTHR11808">
    <property type="entry name" value="TRANS-SULFURATION ENZYME FAMILY MEMBER"/>
    <property type="match status" value="1"/>
</dbReference>
<dbReference type="GO" id="GO:0030170">
    <property type="term" value="F:pyridoxal phosphate binding"/>
    <property type="evidence" value="ECO:0007669"/>
    <property type="project" value="InterPro"/>
</dbReference>
<dbReference type="Gene3D" id="3.90.1150.10">
    <property type="entry name" value="Aspartate Aminotransferase, domain 1"/>
    <property type="match status" value="1"/>
</dbReference>
<name>A0A4R0W0W3_BIFLL</name>
<gene>
    <name evidence="4" type="ORF">MCC10126_1548</name>
</gene>
<accession>A0A4R0W0W3</accession>
<evidence type="ECO:0000256" key="2">
    <source>
        <dbReference type="ARBA" id="ARBA00022898"/>
    </source>
</evidence>
<dbReference type="Proteomes" id="UP000291501">
    <property type="component" value="Unassembled WGS sequence"/>
</dbReference>
<dbReference type="EMBL" id="SHTN01000029">
    <property type="protein sequence ID" value="TCF81259.1"/>
    <property type="molecule type" value="Genomic_DNA"/>
</dbReference>
<evidence type="ECO:0000313" key="4">
    <source>
        <dbReference type="EMBL" id="TCF81259.1"/>
    </source>
</evidence>
<dbReference type="GO" id="GO:0005737">
    <property type="term" value="C:cytoplasm"/>
    <property type="evidence" value="ECO:0007669"/>
    <property type="project" value="TreeGrafter"/>
</dbReference>
<comment type="cofactor">
    <cofactor evidence="1 3">
        <name>pyridoxal 5'-phosphate</name>
        <dbReference type="ChEBI" id="CHEBI:597326"/>
    </cofactor>
</comment>
<comment type="similarity">
    <text evidence="3">Belongs to the trans-sulfuration enzymes family.</text>
</comment>
<dbReference type="GO" id="GO:0019346">
    <property type="term" value="P:transsulfuration"/>
    <property type="evidence" value="ECO:0007669"/>
    <property type="project" value="InterPro"/>
</dbReference>
<organism evidence="4 5">
    <name type="scientific">Bifidobacterium longum subsp. longum</name>
    <dbReference type="NCBI Taxonomy" id="1679"/>
    <lineage>
        <taxon>Bacteria</taxon>
        <taxon>Bacillati</taxon>
        <taxon>Actinomycetota</taxon>
        <taxon>Actinomycetes</taxon>
        <taxon>Bifidobacteriales</taxon>
        <taxon>Bifidobacteriaceae</taxon>
        <taxon>Bifidobacterium</taxon>
    </lineage>
</organism>
<dbReference type="AlphaFoldDB" id="A0A4R0W0W3"/>
<evidence type="ECO:0000256" key="1">
    <source>
        <dbReference type="ARBA" id="ARBA00001933"/>
    </source>
</evidence>
<dbReference type="InterPro" id="IPR000277">
    <property type="entry name" value="Cys/Met-Metab_PyrdxlP-dep_enz"/>
</dbReference>
<proteinExistence type="inferred from homology"/>
<sequence length="107" mass="11945">MLSFEVVPGVDPADVLNNLHLFRLAVSLGAVESLAELPCRMTHFELPREERLKIGITDELVRLAVGIEDANDLIEDLGQAFDIAYARYIDRHADFDVFQQLTSGVFA</sequence>
<evidence type="ECO:0000313" key="5">
    <source>
        <dbReference type="Proteomes" id="UP000291501"/>
    </source>
</evidence>